<keyword evidence="1" id="KW-0677">Repeat</keyword>
<dbReference type="Proteomes" id="UP000663838">
    <property type="component" value="Unassembled WGS sequence"/>
</dbReference>
<dbReference type="EMBL" id="CAJNYV010005399">
    <property type="protein sequence ID" value="CAF3741911.1"/>
    <property type="molecule type" value="Genomic_DNA"/>
</dbReference>
<evidence type="ECO:0000313" key="6">
    <source>
        <dbReference type="Proteomes" id="UP000663865"/>
    </source>
</evidence>
<dbReference type="Gene3D" id="3.90.176.10">
    <property type="entry name" value="Toxin ADP-ribosyltransferase, Chain A, domain 1"/>
    <property type="match status" value="1"/>
</dbReference>
<sequence length="645" mass="73015">MGCGNSVQPVVSSNALNSSIISNNSNAFPVSQNIPTTSHPIQAINANKLGRRNVENFVLMWLDATQNQNELSVFRSICNEINLFSSIDMCLAAIASVKNEIVFVIVSGTLGQQFVSLLRSYQQIDSVYIFCSNKQKHQQWSSKFPIIKGVFTDLKSIYTQILSDKKRVGQSLIGFNLIRSRNTVDSKNVQEVEFMYAQLIKDALLQLQDTDVTDMIACSRAQYEGNTAELNLIHEFQRNYKDSSQAIEWYTRESFVYKMLNKALRTMDIDVMYAFRVYIRHLHEQLNKLVIQQSAGHNSTLTLYRGQGLSKEEFKGLKSNEGGFFSVKTFLSTSSDEKTSIWFAKQCQGDVIKILLKIYVDFRAKLNVPLADIASFSDYAESEYLISMGSIFRIDKVSEGNDGIWLVSLSLTAEGDPDLSILNESFKRQYRDKHPIHQLFLITHSMGHPAVKKFGSVIGWGDYNVDAKTSADADNAKIRVGLQTLLEQVEKALQHTHEGDPALFVMFGMITAVYVVLEEPELALDYNLKQLRCLLNNPQATLEHMTTTLEGVARKLMNKKDYSNAVRFHKLSLDQKQIKLPDNHPDIADSYNQIATCHYELHQFQEALSNAQKAVSIARQSLPNGSTFRIDYEKNLQRIQIALNQ</sequence>
<organism evidence="4 6">
    <name type="scientific">Rotaria socialis</name>
    <dbReference type="NCBI Taxonomy" id="392032"/>
    <lineage>
        <taxon>Eukaryota</taxon>
        <taxon>Metazoa</taxon>
        <taxon>Spiralia</taxon>
        <taxon>Gnathifera</taxon>
        <taxon>Rotifera</taxon>
        <taxon>Eurotatoria</taxon>
        <taxon>Bdelloidea</taxon>
        <taxon>Philodinida</taxon>
        <taxon>Philodinidae</taxon>
        <taxon>Rotaria</taxon>
    </lineage>
</organism>
<keyword evidence="2 3" id="KW-0802">TPR repeat</keyword>
<proteinExistence type="predicted"/>
<accession>A0A818XKV9</accession>
<dbReference type="PROSITE" id="PS51996">
    <property type="entry name" value="TR_MART"/>
    <property type="match status" value="1"/>
</dbReference>
<feature type="repeat" description="TPR" evidence="3">
    <location>
        <begin position="588"/>
        <end position="621"/>
    </location>
</feature>
<dbReference type="PROSITE" id="PS50005">
    <property type="entry name" value="TPR"/>
    <property type="match status" value="1"/>
</dbReference>
<dbReference type="Proteomes" id="UP000663865">
    <property type="component" value="Unassembled WGS sequence"/>
</dbReference>
<dbReference type="EMBL" id="CAJOBS010006251">
    <property type="protein sequence ID" value="CAF4910747.1"/>
    <property type="molecule type" value="Genomic_DNA"/>
</dbReference>
<evidence type="ECO:0000256" key="1">
    <source>
        <dbReference type="ARBA" id="ARBA00022737"/>
    </source>
</evidence>
<comment type="caution">
    <text evidence="4">The sequence shown here is derived from an EMBL/GenBank/DDBJ whole genome shotgun (WGS) entry which is preliminary data.</text>
</comment>
<evidence type="ECO:0000256" key="3">
    <source>
        <dbReference type="PROSITE-ProRule" id="PRU00339"/>
    </source>
</evidence>
<evidence type="ECO:0000313" key="5">
    <source>
        <dbReference type="EMBL" id="CAF4910747.1"/>
    </source>
</evidence>
<dbReference type="SMART" id="SM00028">
    <property type="entry name" value="TPR"/>
    <property type="match status" value="1"/>
</dbReference>
<protein>
    <submittedName>
        <fullName evidence="4">Uncharacterized protein</fullName>
    </submittedName>
</protein>
<dbReference type="PANTHER" id="PTHR45641">
    <property type="entry name" value="TETRATRICOPEPTIDE REPEAT PROTEIN (AFU_ORTHOLOGUE AFUA_6G03870)"/>
    <property type="match status" value="1"/>
</dbReference>
<dbReference type="SUPFAM" id="SSF56399">
    <property type="entry name" value="ADP-ribosylation"/>
    <property type="match status" value="1"/>
</dbReference>
<reference evidence="4" key="1">
    <citation type="submission" date="2021-02" db="EMBL/GenBank/DDBJ databases">
        <authorList>
            <person name="Nowell W R."/>
        </authorList>
    </citation>
    <scope>NUCLEOTIDE SEQUENCE</scope>
</reference>
<evidence type="ECO:0000256" key="2">
    <source>
        <dbReference type="ARBA" id="ARBA00022803"/>
    </source>
</evidence>
<dbReference type="InterPro" id="IPR011990">
    <property type="entry name" value="TPR-like_helical_dom_sf"/>
</dbReference>
<dbReference type="Pfam" id="PF13424">
    <property type="entry name" value="TPR_12"/>
    <property type="match status" value="1"/>
</dbReference>
<dbReference type="AlphaFoldDB" id="A0A818XKV9"/>
<name>A0A818XKV9_9BILA</name>
<dbReference type="InterPro" id="IPR019734">
    <property type="entry name" value="TPR_rpt"/>
</dbReference>
<evidence type="ECO:0000313" key="4">
    <source>
        <dbReference type="EMBL" id="CAF3741911.1"/>
    </source>
</evidence>
<gene>
    <name evidence="4" type="ORF">KIK155_LOCUS29196</name>
    <name evidence="5" type="ORF">TOA249_LOCUS31371</name>
</gene>
<dbReference type="Gene3D" id="1.25.40.10">
    <property type="entry name" value="Tetratricopeptide repeat domain"/>
    <property type="match status" value="1"/>
</dbReference>
<dbReference type="SUPFAM" id="SSF48452">
    <property type="entry name" value="TPR-like"/>
    <property type="match status" value="1"/>
</dbReference>